<dbReference type="EMBL" id="CADCTM010000577">
    <property type="protein sequence ID" value="CAA9279255.1"/>
    <property type="molecule type" value="Genomic_DNA"/>
</dbReference>
<organism evidence="1">
    <name type="scientific">uncultured Coleofasciculus sp</name>
    <dbReference type="NCBI Taxonomy" id="1267456"/>
    <lineage>
        <taxon>Bacteria</taxon>
        <taxon>Bacillati</taxon>
        <taxon>Cyanobacteriota</taxon>
        <taxon>Cyanophyceae</taxon>
        <taxon>Coleofasciculales</taxon>
        <taxon>Coleofasciculaceae</taxon>
        <taxon>Coleofasciculus</taxon>
        <taxon>environmental samples</taxon>
    </lineage>
</organism>
<name>A0A6J4JJX3_9CYAN</name>
<sequence length="199" mass="21870">MINHLIGFFLAKHRQLNLWQLPLSGLLLTAGYTTQASMAVAPPQPNHIVNANAIAVSQLPASNQSMPDGTYLYGQSSEAQQLGKEYIVFEARQGKVIGAMYLPSSEYSCFYGTMDSKNLNLTVANPYDQTALSHTIARGQTSEVAAVDGNLNIQNGYDSLTYPHAVTLDGYQPISNVTDNDKQILKNCRNTYQAQVWNH</sequence>
<evidence type="ECO:0000313" key="1">
    <source>
        <dbReference type="EMBL" id="CAA9279255.1"/>
    </source>
</evidence>
<reference evidence="1" key="1">
    <citation type="submission" date="2020-02" db="EMBL/GenBank/DDBJ databases">
        <authorList>
            <person name="Meier V. D."/>
        </authorList>
    </citation>
    <scope>NUCLEOTIDE SEQUENCE</scope>
    <source>
        <strain evidence="1">AVDCRST_MAG92</strain>
    </source>
</reference>
<proteinExistence type="predicted"/>
<accession>A0A6J4JJX3</accession>
<dbReference type="AlphaFoldDB" id="A0A6J4JJX3"/>
<gene>
    <name evidence="1" type="ORF">AVDCRST_MAG92-3430</name>
</gene>
<protein>
    <submittedName>
        <fullName evidence="1">Uncharacterized protein</fullName>
    </submittedName>
</protein>